<evidence type="ECO:0000256" key="1">
    <source>
        <dbReference type="ARBA" id="ARBA00022946"/>
    </source>
</evidence>
<organism evidence="5 6">
    <name type="scientific">Forsythia ovata</name>
    <dbReference type="NCBI Taxonomy" id="205694"/>
    <lineage>
        <taxon>Eukaryota</taxon>
        <taxon>Viridiplantae</taxon>
        <taxon>Streptophyta</taxon>
        <taxon>Embryophyta</taxon>
        <taxon>Tracheophyta</taxon>
        <taxon>Spermatophyta</taxon>
        <taxon>Magnoliopsida</taxon>
        <taxon>eudicotyledons</taxon>
        <taxon>Gunneridae</taxon>
        <taxon>Pentapetalae</taxon>
        <taxon>asterids</taxon>
        <taxon>lamiids</taxon>
        <taxon>Lamiales</taxon>
        <taxon>Oleaceae</taxon>
        <taxon>Forsythieae</taxon>
        <taxon>Forsythia</taxon>
    </lineage>
</organism>
<keyword evidence="1" id="KW-0809">Transit peptide</keyword>
<evidence type="ECO:0000313" key="6">
    <source>
        <dbReference type="Proteomes" id="UP001604277"/>
    </source>
</evidence>
<dbReference type="PANTHER" id="PTHR10724">
    <property type="entry name" value="30S RIBOSOMAL PROTEIN S1"/>
    <property type="match status" value="1"/>
</dbReference>
<gene>
    <name evidence="5" type="ORF">Fot_54277</name>
</gene>
<dbReference type="SMART" id="SM00316">
    <property type="entry name" value="S1"/>
    <property type="match status" value="2"/>
</dbReference>
<feature type="domain" description="S1 motif" evidence="4">
    <location>
        <begin position="12"/>
        <end position="64"/>
    </location>
</feature>
<evidence type="ECO:0000256" key="3">
    <source>
        <dbReference type="SAM" id="MobiDB-lite"/>
    </source>
</evidence>
<dbReference type="GO" id="GO:0003746">
    <property type="term" value="F:translation elongation factor activity"/>
    <property type="evidence" value="ECO:0007669"/>
    <property type="project" value="UniProtKB-KW"/>
</dbReference>
<evidence type="ECO:0000259" key="4">
    <source>
        <dbReference type="PROSITE" id="PS50126"/>
    </source>
</evidence>
<dbReference type="PANTHER" id="PTHR10724:SF10">
    <property type="entry name" value="S1 RNA-BINDING DOMAIN-CONTAINING PROTEIN 1"/>
    <property type="match status" value="1"/>
</dbReference>
<accession>A0ABD1PGM0</accession>
<evidence type="ECO:0000256" key="2">
    <source>
        <dbReference type="ARBA" id="ARBA00025453"/>
    </source>
</evidence>
<dbReference type="EMBL" id="JBFOLJ010000020">
    <property type="protein sequence ID" value="KAL2463040.1"/>
    <property type="molecule type" value="Genomic_DNA"/>
</dbReference>
<keyword evidence="5" id="KW-0251">Elongation factor</keyword>
<dbReference type="PROSITE" id="PS50126">
    <property type="entry name" value="S1"/>
    <property type="match status" value="2"/>
</dbReference>
<comment type="caution">
    <text evidence="5">The sequence shown here is derived from an EMBL/GenBank/DDBJ whole genome shotgun (WGS) entry which is preliminary data.</text>
</comment>
<name>A0ABD1PGM0_9LAMI</name>
<dbReference type="Gene3D" id="2.40.50.140">
    <property type="entry name" value="Nucleic acid-binding proteins"/>
    <property type="match status" value="2"/>
</dbReference>
<dbReference type="FunFam" id="2.40.50.140:FF:000051">
    <property type="entry name" value="RNA-binding transcriptional accessory protein"/>
    <property type="match status" value="1"/>
</dbReference>
<protein>
    <submittedName>
        <fullName evidence="5">Elongation factor Ts family protein</fullName>
    </submittedName>
</protein>
<proteinExistence type="predicted"/>
<dbReference type="AlphaFoldDB" id="A0ABD1PGM0"/>
<sequence>MPPVKNEELIPGATFTGKVRSIHTFGAFVDFGAFTDGLVHVSNLSNSFVNDVKSVVSIGQEMTASKKDTLVGNDKSRPPRKFGQKSNQKSSKFVKGQNLKGTVKNLTRAGAFISLPECDEGFLPVSEEPDESFRNVMGETSLEVGQEVSIRVLRFSRWQVTLTMKNEEATVELDSLTRVLFIHQLTLLS</sequence>
<dbReference type="InterPro" id="IPR050437">
    <property type="entry name" value="Ribos_protein_bS1-like"/>
</dbReference>
<dbReference type="InterPro" id="IPR012340">
    <property type="entry name" value="NA-bd_OB-fold"/>
</dbReference>
<reference evidence="6" key="1">
    <citation type="submission" date="2024-07" db="EMBL/GenBank/DDBJ databases">
        <title>Two chromosome-level genome assemblies of Korean endemic species Abeliophyllum distichum and Forsythia ovata (Oleaceae).</title>
        <authorList>
            <person name="Jang H."/>
        </authorList>
    </citation>
    <scope>NUCLEOTIDE SEQUENCE [LARGE SCALE GENOMIC DNA]</scope>
</reference>
<evidence type="ECO:0000313" key="5">
    <source>
        <dbReference type="EMBL" id="KAL2463040.1"/>
    </source>
</evidence>
<dbReference type="Proteomes" id="UP001604277">
    <property type="component" value="Unassembled WGS sequence"/>
</dbReference>
<dbReference type="Pfam" id="PF00575">
    <property type="entry name" value="S1"/>
    <property type="match status" value="2"/>
</dbReference>
<dbReference type="GO" id="GO:0005737">
    <property type="term" value="C:cytoplasm"/>
    <property type="evidence" value="ECO:0007669"/>
    <property type="project" value="UniProtKB-ARBA"/>
</dbReference>
<dbReference type="InterPro" id="IPR003029">
    <property type="entry name" value="S1_domain"/>
</dbReference>
<keyword evidence="6" id="KW-1185">Reference proteome</keyword>
<feature type="domain" description="S1 motif" evidence="4">
    <location>
        <begin position="96"/>
        <end position="165"/>
    </location>
</feature>
<dbReference type="GO" id="GO:0003729">
    <property type="term" value="F:mRNA binding"/>
    <property type="evidence" value="ECO:0007669"/>
    <property type="project" value="UniProtKB-ARBA"/>
</dbReference>
<feature type="region of interest" description="Disordered" evidence="3">
    <location>
        <begin position="67"/>
        <end position="91"/>
    </location>
</feature>
<dbReference type="SUPFAM" id="SSF50249">
    <property type="entry name" value="Nucleic acid-binding proteins"/>
    <property type="match status" value="2"/>
</dbReference>
<keyword evidence="5" id="KW-0648">Protein biosynthesis</keyword>
<feature type="compositionally biased region" description="Basic and acidic residues" evidence="3">
    <location>
        <begin position="67"/>
        <end position="77"/>
    </location>
</feature>
<dbReference type="FunFam" id="2.40.50.140:FF:000250">
    <property type="entry name" value="Elongation factor Ts, mitochondrial"/>
    <property type="match status" value="1"/>
</dbReference>
<comment type="function">
    <text evidence="2">Associates with the EF-Tu.GDP complex and induces the exchange of GDP to GTP. It remains bound to the aminoacyl-tRNA.EF-Tu.GTP complex up to the GTP hydrolysis stage on the ribosome.</text>
</comment>